<accession>A0ABQ6LTW0</accession>
<dbReference type="Pfam" id="PF13302">
    <property type="entry name" value="Acetyltransf_3"/>
    <property type="match status" value="1"/>
</dbReference>
<comment type="caution">
    <text evidence="2">The sequence shown here is derived from an EMBL/GenBank/DDBJ whole genome shotgun (WGS) entry which is preliminary data.</text>
</comment>
<dbReference type="Gene3D" id="3.40.630.30">
    <property type="match status" value="1"/>
</dbReference>
<evidence type="ECO:0000259" key="1">
    <source>
        <dbReference type="PROSITE" id="PS51186"/>
    </source>
</evidence>
<keyword evidence="3" id="KW-1185">Reference proteome</keyword>
<dbReference type="InterPro" id="IPR016181">
    <property type="entry name" value="Acyl_CoA_acyltransferase"/>
</dbReference>
<proteinExistence type="predicted"/>
<dbReference type="PANTHER" id="PTHR43792:SF1">
    <property type="entry name" value="N-ACETYLTRANSFERASE DOMAIN-CONTAINING PROTEIN"/>
    <property type="match status" value="1"/>
</dbReference>
<dbReference type="SUPFAM" id="SSF55729">
    <property type="entry name" value="Acyl-CoA N-acyltransferases (Nat)"/>
    <property type="match status" value="1"/>
</dbReference>
<evidence type="ECO:0000313" key="3">
    <source>
        <dbReference type="Proteomes" id="UP001239909"/>
    </source>
</evidence>
<dbReference type="EMBL" id="BSYI01000068">
    <property type="protein sequence ID" value="GMG85476.1"/>
    <property type="molecule type" value="Genomic_DNA"/>
</dbReference>
<dbReference type="InterPro" id="IPR000182">
    <property type="entry name" value="GNAT_dom"/>
</dbReference>
<gene>
    <name evidence="2" type="ORF">LNKW23_46970</name>
</gene>
<evidence type="ECO:0000313" key="2">
    <source>
        <dbReference type="EMBL" id="GMG85476.1"/>
    </source>
</evidence>
<name>A0ABQ6LTW0_9RHOB</name>
<feature type="domain" description="N-acetyltransferase" evidence="1">
    <location>
        <begin position="14"/>
        <end position="176"/>
    </location>
</feature>
<sequence>MTAPAIPVLETGRLRLEPPAAAHFPAWRAFYTSAEGTARRGGTPKSERDAWMLLAADIGHWALRGFGIWAVTEAAGGRVLGACGLWHPAGWPRHELTWWLLPEARGQGFATEASRAAIGFGYDRLGLDPVETHMQDDNLPARRLAARLGGRVIARETFPDGRARDVFALPHPARAEDAA</sequence>
<dbReference type="InterPro" id="IPR051531">
    <property type="entry name" value="N-acetyltransferase"/>
</dbReference>
<dbReference type="Proteomes" id="UP001239909">
    <property type="component" value="Unassembled WGS sequence"/>
</dbReference>
<dbReference type="PANTHER" id="PTHR43792">
    <property type="entry name" value="GNAT FAMILY, PUTATIVE (AFU_ORTHOLOGUE AFUA_3G00765)-RELATED-RELATED"/>
    <property type="match status" value="1"/>
</dbReference>
<dbReference type="RefSeq" id="WP_285674844.1">
    <property type="nucleotide sequence ID" value="NZ_BSYI01000068.1"/>
</dbReference>
<protein>
    <submittedName>
        <fullName evidence="2">GNAT family N-acetyltransferase</fullName>
    </submittedName>
</protein>
<reference evidence="2 3" key="1">
    <citation type="submission" date="2023-04" db="EMBL/GenBank/DDBJ databases">
        <title>Marinoamorphus aggregata gen. nov., sp. Nov., isolate from tissue of brittle star Ophioplocus japonicus.</title>
        <authorList>
            <person name="Kawano K."/>
            <person name="Sawayama S."/>
            <person name="Nakagawa S."/>
        </authorList>
    </citation>
    <scope>NUCLEOTIDE SEQUENCE [LARGE SCALE GENOMIC DNA]</scope>
    <source>
        <strain evidence="2 3">NKW23</strain>
    </source>
</reference>
<dbReference type="PROSITE" id="PS51186">
    <property type="entry name" value="GNAT"/>
    <property type="match status" value="1"/>
</dbReference>
<organism evidence="2 3">
    <name type="scientific">Paralimibaculum aggregatum</name>
    <dbReference type="NCBI Taxonomy" id="3036245"/>
    <lineage>
        <taxon>Bacteria</taxon>
        <taxon>Pseudomonadati</taxon>
        <taxon>Pseudomonadota</taxon>
        <taxon>Alphaproteobacteria</taxon>
        <taxon>Rhodobacterales</taxon>
        <taxon>Paracoccaceae</taxon>
        <taxon>Paralimibaculum</taxon>
    </lineage>
</organism>